<dbReference type="Pfam" id="PF23585">
    <property type="entry name" value="DUF7137"/>
    <property type="match status" value="1"/>
</dbReference>
<name>A0ABR1GJR3_9HYPO</name>
<keyword evidence="6" id="KW-1185">Reference proteome</keyword>
<feature type="chain" id="PRO_5045869641" description="DUF7137 domain-containing protein" evidence="3">
    <location>
        <begin position="24"/>
        <end position="296"/>
    </location>
</feature>
<feature type="compositionally biased region" description="Low complexity" evidence="1">
    <location>
        <begin position="89"/>
        <end position="106"/>
    </location>
</feature>
<feature type="compositionally biased region" description="Low complexity" evidence="1">
    <location>
        <begin position="42"/>
        <end position="56"/>
    </location>
</feature>
<dbReference type="Proteomes" id="UP001498476">
    <property type="component" value="Unassembled WGS sequence"/>
</dbReference>
<feature type="compositionally biased region" description="Polar residues" evidence="1">
    <location>
        <begin position="71"/>
        <end position="81"/>
    </location>
</feature>
<dbReference type="EMBL" id="JAZAVJ010000332">
    <property type="protein sequence ID" value="KAK7398489.1"/>
    <property type="molecule type" value="Genomic_DNA"/>
</dbReference>
<reference evidence="5 6" key="1">
    <citation type="journal article" date="2025" name="Microbiol. Resour. Announc.">
        <title>Draft genome sequences for Neonectria magnoliae and Neonectria punicea, canker pathogens of Liriodendron tulipifera and Acer saccharum in West Virginia.</title>
        <authorList>
            <person name="Petronek H.M."/>
            <person name="Kasson M.T."/>
            <person name="Metheny A.M."/>
            <person name="Stauder C.M."/>
            <person name="Lovett B."/>
            <person name="Lynch S.C."/>
            <person name="Garnas J.R."/>
            <person name="Kasson L.R."/>
            <person name="Stajich J.E."/>
        </authorList>
    </citation>
    <scope>NUCLEOTIDE SEQUENCE [LARGE SCALE GENOMIC DNA]</scope>
    <source>
        <strain evidence="5 6">NRRL 64653</strain>
    </source>
</reference>
<feature type="transmembrane region" description="Helical" evidence="2">
    <location>
        <begin position="271"/>
        <end position="295"/>
    </location>
</feature>
<feature type="region of interest" description="Disordered" evidence="1">
    <location>
        <begin position="40"/>
        <end position="128"/>
    </location>
</feature>
<evidence type="ECO:0000313" key="5">
    <source>
        <dbReference type="EMBL" id="KAK7398489.1"/>
    </source>
</evidence>
<dbReference type="InterPro" id="IPR055561">
    <property type="entry name" value="DUF7137"/>
</dbReference>
<evidence type="ECO:0000259" key="4">
    <source>
        <dbReference type="Pfam" id="PF23585"/>
    </source>
</evidence>
<evidence type="ECO:0000256" key="2">
    <source>
        <dbReference type="SAM" id="Phobius"/>
    </source>
</evidence>
<evidence type="ECO:0000313" key="6">
    <source>
        <dbReference type="Proteomes" id="UP001498476"/>
    </source>
</evidence>
<protein>
    <recommendedName>
        <fullName evidence="4">DUF7137 domain-containing protein</fullName>
    </recommendedName>
</protein>
<organism evidence="5 6">
    <name type="scientific">Neonectria punicea</name>
    <dbReference type="NCBI Taxonomy" id="979145"/>
    <lineage>
        <taxon>Eukaryota</taxon>
        <taxon>Fungi</taxon>
        <taxon>Dikarya</taxon>
        <taxon>Ascomycota</taxon>
        <taxon>Pezizomycotina</taxon>
        <taxon>Sordariomycetes</taxon>
        <taxon>Hypocreomycetidae</taxon>
        <taxon>Hypocreales</taxon>
        <taxon>Nectriaceae</taxon>
        <taxon>Neonectria</taxon>
    </lineage>
</organism>
<dbReference type="PANTHER" id="PTHR42028:SF1">
    <property type="entry name" value="YALI0E30657P"/>
    <property type="match status" value="1"/>
</dbReference>
<keyword evidence="3" id="KW-0732">Signal</keyword>
<feature type="signal peptide" evidence="3">
    <location>
        <begin position="1"/>
        <end position="23"/>
    </location>
</feature>
<comment type="caution">
    <text evidence="5">The sequence shown here is derived from an EMBL/GenBank/DDBJ whole genome shotgun (WGS) entry which is preliminary data.</text>
</comment>
<accession>A0ABR1GJR3</accession>
<gene>
    <name evidence="5" type="ORF">QQX98_012120</name>
</gene>
<feature type="domain" description="DUF7137" evidence="4">
    <location>
        <begin position="124"/>
        <end position="258"/>
    </location>
</feature>
<dbReference type="PANTHER" id="PTHR42028">
    <property type="entry name" value="CHROMOSOME 1, WHOLE GENOME SHOTGUN SEQUENCE"/>
    <property type="match status" value="1"/>
</dbReference>
<keyword evidence="2" id="KW-0812">Transmembrane</keyword>
<keyword evidence="2" id="KW-1133">Transmembrane helix</keyword>
<proteinExistence type="predicted"/>
<evidence type="ECO:0000256" key="3">
    <source>
        <dbReference type="SAM" id="SignalP"/>
    </source>
</evidence>
<evidence type="ECO:0000256" key="1">
    <source>
        <dbReference type="SAM" id="MobiDB-lite"/>
    </source>
</evidence>
<keyword evidence="2" id="KW-0472">Membrane</keyword>
<sequence length="296" mass="31250">MRPTGTLLQLAVCLSSLAPLTAAWPGWMPELDSIVVRRADSDSSTESKATETATADDSTETEESTKDSGKAVTTRNLNTAKVETDTDTASETGTATGKKGKSTATGKKNKSDSEETHTTFAADDPAGGVTIMTPITTAQATPLFKIGDNVNFVWNYTSLQGTPTAIDVLISCSSASETWTLTSNMTFETLVDFVWDSSVQATDVDAPLPVELYTLIIKDSDATITDTAEPGYLGVFSGLKFGMYTGKPYTPLADWTCVGCSGGPPKIDHHAAGFALTMSIITIASFTWFVAGLGLH</sequence>